<dbReference type="AlphaFoldDB" id="A0A939PSW1"/>
<keyword evidence="3" id="KW-0067">ATP-binding</keyword>
<keyword evidence="1" id="KW-0418">Kinase</keyword>
<dbReference type="Pfam" id="PF13581">
    <property type="entry name" value="HATPase_c_2"/>
    <property type="match status" value="1"/>
</dbReference>
<comment type="caution">
    <text evidence="3">The sequence shown here is derived from an EMBL/GenBank/DDBJ whole genome shotgun (WGS) entry which is preliminary data.</text>
</comment>
<dbReference type="CDD" id="cd16936">
    <property type="entry name" value="HATPase_RsbW-like"/>
    <property type="match status" value="1"/>
</dbReference>
<dbReference type="Gene3D" id="3.30.565.10">
    <property type="entry name" value="Histidine kinase-like ATPase, C-terminal domain"/>
    <property type="match status" value="1"/>
</dbReference>
<dbReference type="GO" id="GO:0004674">
    <property type="term" value="F:protein serine/threonine kinase activity"/>
    <property type="evidence" value="ECO:0007669"/>
    <property type="project" value="UniProtKB-KW"/>
</dbReference>
<name>A0A939PSW1_9ACTN</name>
<sequence>MDKSPSAAARPYFAVPLSVRPQAVKAARTLTKAALEEWALDCLVDDVVLVTSELVTNSLESHADAIILFLVREADGQVNVTVWDDGPGLPEEREMDLASDGGRGLLITRAVSNECGWEPTDALGGKYVWARLGPKPNETER</sequence>
<dbReference type="EMBL" id="JAGEOJ010000040">
    <property type="protein sequence ID" value="MBO2455673.1"/>
    <property type="molecule type" value="Genomic_DNA"/>
</dbReference>
<evidence type="ECO:0000313" key="3">
    <source>
        <dbReference type="EMBL" id="MBO2455673.1"/>
    </source>
</evidence>
<dbReference type="SUPFAM" id="SSF55874">
    <property type="entry name" value="ATPase domain of HSP90 chaperone/DNA topoisomerase II/histidine kinase"/>
    <property type="match status" value="1"/>
</dbReference>
<keyword evidence="4" id="KW-1185">Reference proteome</keyword>
<accession>A0A939PSW1</accession>
<dbReference type="PANTHER" id="PTHR35526">
    <property type="entry name" value="ANTI-SIGMA-F FACTOR RSBW-RELATED"/>
    <property type="match status" value="1"/>
</dbReference>
<evidence type="ECO:0000256" key="1">
    <source>
        <dbReference type="ARBA" id="ARBA00022527"/>
    </source>
</evidence>
<dbReference type="Proteomes" id="UP000669179">
    <property type="component" value="Unassembled WGS sequence"/>
</dbReference>
<proteinExistence type="predicted"/>
<dbReference type="InterPro" id="IPR036890">
    <property type="entry name" value="HATPase_C_sf"/>
</dbReference>
<keyword evidence="3" id="KW-0547">Nucleotide-binding</keyword>
<evidence type="ECO:0000313" key="4">
    <source>
        <dbReference type="Proteomes" id="UP000669179"/>
    </source>
</evidence>
<protein>
    <submittedName>
        <fullName evidence="3">ATP-binding protein</fullName>
    </submittedName>
</protein>
<dbReference type="InterPro" id="IPR050267">
    <property type="entry name" value="Anti-sigma-factor_SerPK"/>
</dbReference>
<organism evidence="3 4">
    <name type="scientific">Actinomadura barringtoniae</name>
    <dbReference type="NCBI Taxonomy" id="1427535"/>
    <lineage>
        <taxon>Bacteria</taxon>
        <taxon>Bacillati</taxon>
        <taxon>Actinomycetota</taxon>
        <taxon>Actinomycetes</taxon>
        <taxon>Streptosporangiales</taxon>
        <taxon>Thermomonosporaceae</taxon>
        <taxon>Actinomadura</taxon>
    </lineage>
</organism>
<keyword evidence="1" id="KW-0723">Serine/threonine-protein kinase</keyword>
<gene>
    <name evidence="3" type="ORF">J4573_51965</name>
</gene>
<feature type="domain" description="Histidine kinase/HSP90-like ATPase" evidence="2">
    <location>
        <begin position="18"/>
        <end position="120"/>
    </location>
</feature>
<reference evidence="3" key="1">
    <citation type="submission" date="2021-03" db="EMBL/GenBank/DDBJ databases">
        <authorList>
            <person name="Kanchanasin P."/>
            <person name="Saeng-In P."/>
            <person name="Phongsopitanun W."/>
            <person name="Yuki M."/>
            <person name="Kudo T."/>
            <person name="Ohkuma M."/>
            <person name="Tanasupawat S."/>
        </authorList>
    </citation>
    <scope>NUCLEOTIDE SEQUENCE</scope>
    <source>
        <strain evidence="3">GKU 128</strain>
    </source>
</reference>
<evidence type="ECO:0000259" key="2">
    <source>
        <dbReference type="Pfam" id="PF13581"/>
    </source>
</evidence>
<dbReference type="GO" id="GO:0005524">
    <property type="term" value="F:ATP binding"/>
    <property type="evidence" value="ECO:0007669"/>
    <property type="project" value="UniProtKB-KW"/>
</dbReference>
<dbReference type="PANTHER" id="PTHR35526:SF3">
    <property type="entry name" value="ANTI-SIGMA-F FACTOR RSBW"/>
    <property type="match status" value="1"/>
</dbReference>
<dbReference type="RefSeq" id="WP_208263894.1">
    <property type="nucleotide sequence ID" value="NZ_JAGEOJ010000040.1"/>
</dbReference>
<keyword evidence="1" id="KW-0808">Transferase</keyword>
<dbReference type="InterPro" id="IPR003594">
    <property type="entry name" value="HATPase_dom"/>
</dbReference>